<sequence length="141" mass="15501">MPDGRQLADRVLDAVNAHDLDRLSTYYDRHAVLATPLGVCEGREQIVRYWESMFKGFTDMAMTVWNRVECADPGFSEWTMTGTHTGSFALPDGGVAGASGRRITVRGCGACHAKNGLVVAHRDYFDLLELYSQLGFSLVPG</sequence>
<accession>A0A5N6BZ37</accession>
<organism evidence="2 3">
    <name type="scientific">Microbispora catharanthi</name>
    <dbReference type="NCBI Taxonomy" id="1712871"/>
    <lineage>
        <taxon>Bacteria</taxon>
        <taxon>Bacillati</taxon>
        <taxon>Actinomycetota</taxon>
        <taxon>Actinomycetes</taxon>
        <taxon>Streptosporangiales</taxon>
        <taxon>Streptosporangiaceae</taxon>
        <taxon>Microbispora</taxon>
    </lineage>
</organism>
<protein>
    <recommendedName>
        <fullName evidence="1">SnoaL-like domain-containing protein</fullName>
    </recommendedName>
</protein>
<dbReference type="Proteomes" id="UP000313066">
    <property type="component" value="Unassembled WGS sequence"/>
</dbReference>
<dbReference type="SUPFAM" id="SSF54427">
    <property type="entry name" value="NTF2-like"/>
    <property type="match status" value="1"/>
</dbReference>
<evidence type="ECO:0000313" key="3">
    <source>
        <dbReference type="Proteomes" id="UP000313066"/>
    </source>
</evidence>
<dbReference type="EMBL" id="VDMA02000004">
    <property type="protein sequence ID" value="KAB8185785.1"/>
    <property type="molecule type" value="Genomic_DNA"/>
</dbReference>
<dbReference type="InterPro" id="IPR032710">
    <property type="entry name" value="NTF2-like_dom_sf"/>
</dbReference>
<evidence type="ECO:0000259" key="1">
    <source>
        <dbReference type="Pfam" id="PF12680"/>
    </source>
</evidence>
<dbReference type="RefSeq" id="WP_139573719.1">
    <property type="nucleotide sequence ID" value="NZ_VDMA02000004.1"/>
</dbReference>
<name>A0A5N6BZ37_9ACTN</name>
<dbReference type="Gene3D" id="3.10.450.50">
    <property type="match status" value="1"/>
</dbReference>
<comment type="caution">
    <text evidence="2">The sequence shown here is derived from an EMBL/GenBank/DDBJ whole genome shotgun (WGS) entry which is preliminary data.</text>
</comment>
<gene>
    <name evidence="2" type="ORF">FH610_008310</name>
</gene>
<dbReference type="Pfam" id="PF12680">
    <property type="entry name" value="SnoaL_2"/>
    <property type="match status" value="1"/>
</dbReference>
<keyword evidence="3" id="KW-1185">Reference proteome</keyword>
<dbReference type="InterPro" id="IPR037401">
    <property type="entry name" value="SnoaL-like"/>
</dbReference>
<proteinExistence type="predicted"/>
<dbReference type="AlphaFoldDB" id="A0A5N6BZ37"/>
<reference evidence="2 3" key="1">
    <citation type="submission" date="2019-10" db="EMBL/GenBank/DDBJ databases">
        <title>Nonomuraea sp. nov., isolated from Phyllanthus amarus.</title>
        <authorList>
            <person name="Klykleung N."/>
            <person name="Tanasupawat S."/>
        </authorList>
    </citation>
    <scope>NUCLEOTIDE SEQUENCE [LARGE SCALE GENOMIC DNA]</scope>
    <source>
        <strain evidence="2 3">CR1-09</strain>
    </source>
</reference>
<evidence type="ECO:0000313" key="2">
    <source>
        <dbReference type="EMBL" id="KAB8185785.1"/>
    </source>
</evidence>
<feature type="domain" description="SnoaL-like" evidence="1">
    <location>
        <begin position="9"/>
        <end position="121"/>
    </location>
</feature>